<dbReference type="Proteomes" id="UP001055879">
    <property type="component" value="Linkage Group LG01"/>
</dbReference>
<evidence type="ECO:0000313" key="1">
    <source>
        <dbReference type="EMBL" id="KAI3771031.1"/>
    </source>
</evidence>
<gene>
    <name evidence="1" type="ORF">L6452_02183</name>
</gene>
<organism evidence="1 2">
    <name type="scientific">Arctium lappa</name>
    <name type="common">Greater burdock</name>
    <name type="synonym">Lappa major</name>
    <dbReference type="NCBI Taxonomy" id="4217"/>
    <lineage>
        <taxon>Eukaryota</taxon>
        <taxon>Viridiplantae</taxon>
        <taxon>Streptophyta</taxon>
        <taxon>Embryophyta</taxon>
        <taxon>Tracheophyta</taxon>
        <taxon>Spermatophyta</taxon>
        <taxon>Magnoliopsida</taxon>
        <taxon>eudicotyledons</taxon>
        <taxon>Gunneridae</taxon>
        <taxon>Pentapetalae</taxon>
        <taxon>asterids</taxon>
        <taxon>campanulids</taxon>
        <taxon>Asterales</taxon>
        <taxon>Asteraceae</taxon>
        <taxon>Carduoideae</taxon>
        <taxon>Cardueae</taxon>
        <taxon>Arctiinae</taxon>
        <taxon>Arctium</taxon>
    </lineage>
</organism>
<dbReference type="EMBL" id="CM042047">
    <property type="protein sequence ID" value="KAI3771031.1"/>
    <property type="molecule type" value="Genomic_DNA"/>
</dbReference>
<reference evidence="2" key="1">
    <citation type="journal article" date="2022" name="Mol. Ecol. Resour.">
        <title>The genomes of chicory, endive, great burdock and yacon provide insights into Asteraceae palaeo-polyploidization history and plant inulin production.</title>
        <authorList>
            <person name="Fan W."/>
            <person name="Wang S."/>
            <person name="Wang H."/>
            <person name="Wang A."/>
            <person name="Jiang F."/>
            <person name="Liu H."/>
            <person name="Zhao H."/>
            <person name="Xu D."/>
            <person name="Zhang Y."/>
        </authorList>
    </citation>
    <scope>NUCLEOTIDE SEQUENCE [LARGE SCALE GENOMIC DNA]</scope>
    <source>
        <strain evidence="2">cv. Niubang</strain>
    </source>
</reference>
<reference evidence="1 2" key="2">
    <citation type="journal article" date="2022" name="Mol. Ecol. Resour.">
        <title>The genomes of chicory, endive, great burdock and yacon provide insights into Asteraceae paleo-polyploidization history and plant inulin production.</title>
        <authorList>
            <person name="Fan W."/>
            <person name="Wang S."/>
            <person name="Wang H."/>
            <person name="Wang A."/>
            <person name="Jiang F."/>
            <person name="Liu H."/>
            <person name="Zhao H."/>
            <person name="Xu D."/>
            <person name="Zhang Y."/>
        </authorList>
    </citation>
    <scope>NUCLEOTIDE SEQUENCE [LARGE SCALE GENOMIC DNA]</scope>
    <source>
        <strain evidence="2">cv. Niubang</strain>
    </source>
</reference>
<name>A0ACB9FJM0_ARCLA</name>
<accession>A0ACB9FJM0</accession>
<sequence>MHLAMAMMHIRLLHLLQQIQKYRQISPGDGDPKLGDDSLVAVLGPSTQGVGQNVGLRVVLGKGNKKRNKT</sequence>
<keyword evidence="2" id="KW-1185">Reference proteome</keyword>
<evidence type="ECO:0000313" key="2">
    <source>
        <dbReference type="Proteomes" id="UP001055879"/>
    </source>
</evidence>
<comment type="caution">
    <text evidence="1">The sequence shown here is derived from an EMBL/GenBank/DDBJ whole genome shotgun (WGS) entry which is preliminary data.</text>
</comment>
<proteinExistence type="predicted"/>
<protein>
    <submittedName>
        <fullName evidence="1">Uncharacterized protein</fullName>
    </submittedName>
</protein>